<evidence type="ECO:0000313" key="11">
    <source>
        <dbReference type="Proteomes" id="UP000244338"/>
    </source>
</evidence>
<dbReference type="InterPro" id="IPR011981">
    <property type="entry name" value="DHPA_dOase_Mn/Fe"/>
</dbReference>
<evidence type="ECO:0000313" key="10">
    <source>
        <dbReference type="EMBL" id="PTQ56057.1"/>
    </source>
</evidence>
<keyword evidence="6 8" id="KW-0560">Oxidoreductase</keyword>
<dbReference type="PROSITE" id="PS51819">
    <property type="entry name" value="VOC"/>
    <property type="match status" value="2"/>
</dbReference>
<evidence type="ECO:0000256" key="4">
    <source>
        <dbReference type="ARBA" id="ARBA00022797"/>
    </source>
</evidence>
<dbReference type="PANTHER" id="PTHR43279">
    <property type="entry name" value="CATECHOL-2,3-DIOXYGENASE"/>
    <property type="match status" value="1"/>
</dbReference>
<name>A0A2R6Y065_9BACL</name>
<dbReference type="EMBL" id="PEBX01000050">
    <property type="protein sequence ID" value="PTQ56057.1"/>
    <property type="molecule type" value="Genomic_DNA"/>
</dbReference>
<dbReference type="AlphaFoldDB" id="A0A2R6Y065"/>
<dbReference type="InterPro" id="IPR029068">
    <property type="entry name" value="Glyas_Bleomycin-R_OHBP_Dase"/>
</dbReference>
<dbReference type="Gene3D" id="3.10.180.10">
    <property type="entry name" value="2,3-Dihydroxybiphenyl 1,2-Dioxygenase, domain 1"/>
    <property type="match status" value="2"/>
</dbReference>
<evidence type="ECO:0000256" key="3">
    <source>
        <dbReference type="ARBA" id="ARBA00022723"/>
    </source>
</evidence>
<evidence type="ECO:0000256" key="1">
    <source>
        <dbReference type="ARBA" id="ARBA00001954"/>
    </source>
</evidence>
<reference evidence="11" key="1">
    <citation type="journal article" date="2018" name="Sci. Rep.">
        <title>Lignite coal burning seam in the remote Altai Mountains harbors a hydrogen-driven thermophilic microbial community.</title>
        <authorList>
            <person name="Kadnikov V.V."/>
            <person name="Mardanov A.V."/>
            <person name="Ivasenko D.A."/>
            <person name="Antsiferov D.V."/>
            <person name="Beletsky A.V."/>
            <person name="Karnachuk O.V."/>
            <person name="Ravin N.V."/>
        </authorList>
    </citation>
    <scope>NUCLEOTIDE SEQUENCE [LARGE SCALE GENOMIC DNA]</scope>
</reference>
<dbReference type="InterPro" id="IPR004360">
    <property type="entry name" value="Glyas_Fos-R_dOase_dom"/>
</dbReference>
<comment type="cofactor">
    <cofactor evidence="1 8">
        <name>Fe(2+)</name>
        <dbReference type="ChEBI" id="CHEBI:29033"/>
    </cofactor>
</comment>
<proteinExistence type="inferred from homology"/>
<gene>
    <name evidence="10" type="ORF">BSOLF_0985</name>
</gene>
<dbReference type="InterPro" id="IPR037523">
    <property type="entry name" value="VOC_core"/>
</dbReference>
<feature type="domain" description="VOC" evidence="9">
    <location>
        <begin position="4"/>
        <end position="118"/>
    </location>
</feature>
<keyword evidence="3" id="KW-0479">Metal-binding</keyword>
<evidence type="ECO:0000256" key="6">
    <source>
        <dbReference type="ARBA" id="ARBA00023002"/>
    </source>
</evidence>
<protein>
    <submittedName>
        <fullName evidence="10">Homoprotocatechuate 2,3-dioxygenase</fullName>
    </submittedName>
</protein>
<dbReference type="NCBIfam" id="TIGR02295">
    <property type="entry name" value="HpaD"/>
    <property type="match status" value="1"/>
</dbReference>
<accession>A0A2R6Y065</accession>
<dbReference type="GO" id="GO:0008198">
    <property type="term" value="F:ferrous iron binding"/>
    <property type="evidence" value="ECO:0007669"/>
    <property type="project" value="InterPro"/>
</dbReference>
<dbReference type="InterPro" id="IPR000486">
    <property type="entry name" value="Xdiol_ring_cleave_dOase_1/2"/>
</dbReference>
<sequence length="315" mass="37062">MIRRLGYVELYVKDLERAKHFYVDVLGFLVAEETREQLYLRAVEEFDHYTLILTKNEWAGMGHFGLRLEKEEDLEELARQHQAWEIPHRRVPVGHFPGMGEMLWVKEPSGHPIAFYHDLKQAHSFTIEDREGALPMRHTHLFRGIPPLRIDHMNLRVHDVDQALTYWRDRLHFSVSEYVVRDGYTFAAWTRRAPGTHDVALVSSTGPSFHHVAYIVEGPHAIIRTADLLADAGYQEMIEYGPGRHGLSNALFLYIRDPDGNRMEIYTGDYVRDLDAQPIRWTWEEYDRRGRLWWGPAYPERFLETQPVCEKWPNV</sequence>
<dbReference type="Pfam" id="PF00903">
    <property type="entry name" value="Glyoxalase"/>
    <property type="match status" value="2"/>
</dbReference>
<evidence type="ECO:0000256" key="2">
    <source>
        <dbReference type="ARBA" id="ARBA00008784"/>
    </source>
</evidence>
<dbReference type="SUPFAM" id="SSF54593">
    <property type="entry name" value="Glyoxalase/Bleomycin resistance protein/Dihydroxybiphenyl dioxygenase"/>
    <property type="match status" value="1"/>
</dbReference>
<dbReference type="PROSITE" id="PS00082">
    <property type="entry name" value="EXTRADIOL_DIOXYGENAS"/>
    <property type="match status" value="1"/>
</dbReference>
<comment type="caution">
    <text evidence="10">The sequence shown here is derived from an EMBL/GenBank/DDBJ whole genome shotgun (WGS) entry which is preliminary data.</text>
</comment>
<organism evidence="10 11">
    <name type="scientific">Candidatus Carbonibacillus altaicus</name>
    <dbReference type="NCBI Taxonomy" id="2163959"/>
    <lineage>
        <taxon>Bacteria</taxon>
        <taxon>Bacillati</taxon>
        <taxon>Bacillota</taxon>
        <taxon>Bacilli</taxon>
        <taxon>Bacillales</taxon>
        <taxon>Candidatus Carbonibacillus</taxon>
    </lineage>
</organism>
<keyword evidence="7 8" id="KW-0408">Iron</keyword>
<keyword evidence="5 8" id="KW-0223">Dioxygenase</keyword>
<dbReference type="PANTHER" id="PTHR43279:SF1">
    <property type="entry name" value="CATECHOL-2,3-DIOXYGENASE"/>
    <property type="match status" value="1"/>
</dbReference>
<comment type="similarity">
    <text evidence="2 8">Belongs to the extradiol ring-cleavage dioxygenase family.</text>
</comment>
<evidence type="ECO:0000259" key="9">
    <source>
        <dbReference type="PROSITE" id="PS51819"/>
    </source>
</evidence>
<evidence type="ECO:0000256" key="5">
    <source>
        <dbReference type="ARBA" id="ARBA00022964"/>
    </source>
</evidence>
<dbReference type="Proteomes" id="UP000244338">
    <property type="component" value="Unassembled WGS sequence"/>
</dbReference>
<keyword evidence="4 8" id="KW-0058">Aromatic hydrocarbons catabolism</keyword>
<dbReference type="GO" id="GO:0051213">
    <property type="term" value="F:dioxygenase activity"/>
    <property type="evidence" value="ECO:0007669"/>
    <property type="project" value="UniProtKB-KW"/>
</dbReference>
<evidence type="ECO:0000256" key="7">
    <source>
        <dbReference type="ARBA" id="ARBA00023004"/>
    </source>
</evidence>
<feature type="domain" description="VOC" evidence="9">
    <location>
        <begin position="149"/>
        <end position="268"/>
    </location>
</feature>
<evidence type="ECO:0000256" key="8">
    <source>
        <dbReference type="RuleBase" id="RU000683"/>
    </source>
</evidence>